<dbReference type="AlphaFoldDB" id="A0AAV4PA28"/>
<dbReference type="EMBL" id="BPLR01004341">
    <property type="protein sequence ID" value="GIX94132.1"/>
    <property type="molecule type" value="Genomic_DNA"/>
</dbReference>
<feature type="non-terminal residue" evidence="2">
    <location>
        <position position="1"/>
    </location>
</feature>
<evidence type="ECO:0000313" key="2">
    <source>
        <dbReference type="EMBL" id="GIX94132.1"/>
    </source>
</evidence>
<dbReference type="Proteomes" id="UP001054945">
    <property type="component" value="Unassembled WGS sequence"/>
</dbReference>
<sequence>GVKFADNLPPPMKTSPISGSGGRRGVSACLVSPNPAVAWVAKFSFMAAHTLYSCIVTALFSFPVLVSQGCCCD</sequence>
<evidence type="ECO:0000313" key="3">
    <source>
        <dbReference type="Proteomes" id="UP001054945"/>
    </source>
</evidence>
<protein>
    <submittedName>
        <fullName evidence="2">Uncharacterized protein</fullName>
    </submittedName>
</protein>
<reference evidence="2 3" key="1">
    <citation type="submission" date="2021-06" db="EMBL/GenBank/DDBJ databases">
        <title>Caerostris extrusa draft genome.</title>
        <authorList>
            <person name="Kono N."/>
            <person name="Arakawa K."/>
        </authorList>
    </citation>
    <scope>NUCLEOTIDE SEQUENCE [LARGE SCALE GENOMIC DNA]</scope>
</reference>
<organism evidence="2 3">
    <name type="scientific">Caerostris extrusa</name>
    <name type="common">Bark spider</name>
    <name type="synonym">Caerostris bankana</name>
    <dbReference type="NCBI Taxonomy" id="172846"/>
    <lineage>
        <taxon>Eukaryota</taxon>
        <taxon>Metazoa</taxon>
        <taxon>Ecdysozoa</taxon>
        <taxon>Arthropoda</taxon>
        <taxon>Chelicerata</taxon>
        <taxon>Arachnida</taxon>
        <taxon>Araneae</taxon>
        <taxon>Araneomorphae</taxon>
        <taxon>Entelegynae</taxon>
        <taxon>Araneoidea</taxon>
        <taxon>Araneidae</taxon>
        <taxon>Caerostris</taxon>
    </lineage>
</organism>
<comment type="caution">
    <text evidence="2">The sequence shown here is derived from an EMBL/GenBank/DDBJ whole genome shotgun (WGS) entry which is preliminary data.</text>
</comment>
<feature type="region of interest" description="Disordered" evidence="1">
    <location>
        <begin position="1"/>
        <end position="24"/>
    </location>
</feature>
<keyword evidence="3" id="KW-1185">Reference proteome</keyword>
<name>A0AAV4PA28_CAEEX</name>
<proteinExistence type="predicted"/>
<accession>A0AAV4PA28</accession>
<evidence type="ECO:0000256" key="1">
    <source>
        <dbReference type="SAM" id="MobiDB-lite"/>
    </source>
</evidence>
<gene>
    <name evidence="2" type="ORF">CEXT_715701</name>
</gene>